<evidence type="ECO:0000313" key="1">
    <source>
        <dbReference type="EMBL" id="MET3771755.1"/>
    </source>
</evidence>
<dbReference type="Proteomes" id="UP001549207">
    <property type="component" value="Unassembled WGS sequence"/>
</dbReference>
<keyword evidence="2" id="KW-1185">Reference proteome</keyword>
<sequence>MSPHRLETLSETSLHAGKAEVDVDAARPLRVVKGDSVFGKRGRIRVDRALAPAPLLQALEHDIETGRVSENIHIG</sequence>
<accession>A0ACC6TE03</accession>
<protein>
    <submittedName>
        <fullName evidence="1">Uncharacterized protein</fullName>
    </submittedName>
</protein>
<proteinExistence type="predicted"/>
<reference evidence="1" key="1">
    <citation type="submission" date="2024-06" db="EMBL/GenBank/DDBJ databases">
        <title>Genomic Encyclopedia of Type Strains, Phase IV (KMG-IV): sequencing the most valuable type-strain genomes for metagenomic binning, comparative biology and taxonomic classification.</title>
        <authorList>
            <person name="Goeker M."/>
        </authorList>
    </citation>
    <scope>NUCLEOTIDE SEQUENCE</scope>
    <source>
        <strain evidence="1">SJCon</strain>
    </source>
</reference>
<organism evidence="1 2">
    <name type="scientific">Arthrobacter nitrophenolicus</name>
    <dbReference type="NCBI Taxonomy" id="683150"/>
    <lineage>
        <taxon>Bacteria</taxon>
        <taxon>Bacillati</taxon>
        <taxon>Actinomycetota</taxon>
        <taxon>Actinomycetes</taxon>
        <taxon>Micrococcales</taxon>
        <taxon>Micrococcaceae</taxon>
        <taxon>Arthrobacter</taxon>
    </lineage>
</organism>
<comment type="caution">
    <text evidence="1">The sequence shown here is derived from an EMBL/GenBank/DDBJ whole genome shotgun (WGS) entry which is preliminary data.</text>
</comment>
<name>A0ACC6TE03_9MICC</name>
<gene>
    <name evidence="1" type="ORF">ABIC98_001392</name>
</gene>
<dbReference type="EMBL" id="JBEPNJ010000004">
    <property type="protein sequence ID" value="MET3771755.1"/>
    <property type="molecule type" value="Genomic_DNA"/>
</dbReference>
<evidence type="ECO:0000313" key="2">
    <source>
        <dbReference type="Proteomes" id="UP001549207"/>
    </source>
</evidence>